<dbReference type="AlphaFoldDB" id="A0A1A8VZ26"/>
<reference evidence="3 4" key="2">
    <citation type="submission" date="2016-05" db="EMBL/GenBank/DDBJ databases">
        <authorList>
            <person name="Naeem Raeece"/>
        </authorList>
    </citation>
    <scope>NUCLEOTIDE SEQUENCE [LARGE SCALE GENOMIC DNA]</scope>
</reference>
<evidence type="ECO:0000313" key="3">
    <source>
        <dbReference type="Proteomes" id="UP000078546"/>
    </source>
</evidence>
<dbReference type="PANTHER" id="PTHR21255">
    <property type="entry name" value="T-COMPLEX-ASSOCIATED-TESTIS-EXPRESSED 1/ DYNEIN LIGHT CHAIN"/>
    <property type="match status" value="1"/>
</dbReference>
<dbReference type="InterPro" id="IPR038586">
    <property type="entry name" value="Tctex-1-like_sf"/>
</dbReference>
<sequence length="110" mass="12506">MDQNICACSLKGSHVNGFTMKTDIINSLKTLIKGDLKNSFLNTDDKEEITKNICSLIKNRLKVLTSDKYKIIVEVLLNENKGQGINVSTRLFYNKQSDFFIKESIDNVMI</sequence>
<dbReference type="EMBL" id="FLQU01000338">
    <property type="protein sequence ID" value="SBS84111.1"/>
    <property type="molecule type" value="Genomic_DNA"/>
</dbReference>
<evidence type="ECO:0000313" key="4">
    <source>
        <dbReference type="Proteomes" id="UP000078560"/>
    </source>
</evidence>
<dbReference type="GO" id="GO:0007018">
    <property type="term" value="P:microtubule-based movement"/>
    <property type="evidence" value="ECO:0007669"/>
    <property type="project" value="TreeGrafter"/>
</dbReference>
<dbReference type="Proteomes" id="UP000078546">
    <property type="component" value="Unassembled WGS sequence"/>
</dbReference>
<proteinExistence type="predicted"/>
<gene>
    <name evidence="2" type="ORF">POVCU1_022250</name>
    <name evidence="1" type="ORF">POVCU2_0024440</name>
</gene>
<dbReference type="Proteomes" id="UP000078560">
    <property type="component" value="Unassembled WGS sequence"/>
</dbReference>
<evidence type="ECO:0000313" key="2">
    <source>
        <dbReference type="EMBL" id="SBS92231.1"/>
    </source>
</evidence>
<dbReference type="EMBL" id="FLQV01000414">
    <property type="protein sequence ID" value="SBS92231.1"/>
    <property type="molecule type" value="Genomic_DNA"/>
</dbReference>
<name>A0A1A8VZ26_PLAOA</name>
<accession>A0A1A8VZ26</accession>
<protein>
    <submittedName>
        <fullName evidence="1">Dynein light chain, putative</fullName>
    </submittedName>
</protein>
<dbReference type="GO" id="GO:0005868">
    <property type="term" value="C:cytoplasmic dynein complex"/>
    <property type="evidence" value="ECO:0007669"/>
    <property type="project" value="TreeGrafter"/>
</dbReference>
<dbReference type="InterPro" id="IPR005334">
    <property type="entry name" value="Tctex-1-like"/>
</dbReference>
<evidence type="ECO:0000313" key="1">
    <source>
        <dbReference type="EMBL" id="SBS84111.1"/>
    </source>
</evidence>
<dbReference type="Gene3D" id="3.30.1140.40">
    <property type="entry name" value="Tctex-1"/>
    <property type="match status" value="1"/>
</dbReference>
<organism evidence="1 4">
    <name type="scientific">Plasmodium ovale curtisi</name>
    <dbReference type="NCBI Taxonomy" id="864141"/>
    <lineage>
        <taxon>Eukaryota</taxon>
        <taxon>Sar</taxon>
        <taxon>Alveolata</taxon>
        <taxon>Apicomplexa</taxon>
        <taxon>Aconoidasida</taxon>
        <taxon>Haemosporida</taxon>
        <taxon>Plasmodiidae</taxon>
        <taxon>Plasmodium</taxon>
        <taxon>Plasmodium (Plasmodium)</taxon>
    </lineage>
</organism>
<dbReference type="GO" id="GO:0045505">
    <property type="term" value="F:dynein intermediate chain binding"/>
    <property type="evidence" value="ECO:0007669"/>
    <property type="project" value="TreeGrafter"/>
</dbReference>
<dbReference type="Pfam" id="PF03645">
    <property type="entry name" value="Tctex-1"/>
    <property type="match status" value="1"/>
</dbReference>
<reference evidence="1" key="1">
    <citation type="submission" date="2016-05" db="EMBL/GenBank/DDBJ databases">
        <authorList>
            <person name="Lavstsen T."/>
            <person name="Jespersen J.S."/>
        </authorList>
    </citation>
    <scope>NUCLEOTIDE SEQUENCE [LARGE SCALE GENOMIC DNA]</scope>
</reference>
<dbReference type="PANTHER" id="PTHR21255:SF7">
    <property type="entry name" value="DYNEIN LIGHT CHAIN TCTEX-TYPE PROTEIN 2B"/>
    <property type="match status" value="1"/>
</dbReference>
<dbReference type="GO" id="GO:0005737">
    <property type="term" value="C:cytoplasm"/>
    <property type="evidence" value="ECO:0007669"/>
    <property type="project" value="TreeGrafter"/>
</dbReference>